<reference evidence="2" key="1">
    <citation type="journal article" date="2014" name="Int. J. Syst. Evol. Microbiol.">
        <title>Complete genome sequence of Corynebacterium casei LMG S-19264T (=DSM 44701T), isolated from a smear-ripened cheese.</title>
        <authorList>
            <consortium name="US DOE Joint Genome Institute (JGI-PGF)"/>
            <person name="Walter F."/>
            <person name="Albersmeier A."/>
            <person name="Kalinowski J."/>
            <person name="Ruckert C."/>
        </authorList>
    </citation>
    <scope>NUCLEOTIDE SEQUENCE</scope>
    <source>
        <strain evidence="2">CGMCC 1.15322</strain>
    </source>
</reference>
<dbReference type="EMBL" id="BMIG01000010">
    <property type="protein sequence ID" value="GGB04862.1"/>
    <property type="molecule type" value="Genomic_DNA"/>
</dbReference>
<dbReference type="Pfam" id="PF22513">
    <property type="entry name" value="FitA-like_RHH"/>
    <property type="match status" value="1"/>
</dbReference>
<dbReference type="InterPro" id="IPR013321">
    <property type="entry name" value="Arc_rbn_hlx_hlx"/>
</dbReference>
<evidence type="ECO:0000313" key="3">
    <source>
        <dbReference type="Proteomes" id="UP000620596"/>
    </source>
</evidence>
<dbReference type="AlphaFoldDB" id="A0A916SLE7"/>
<comment type="caution">
    <text evidence="2">The sequence shown here is derived from an EMBL/GenBank/DDBJ whole genome shotgun (WGS) entry which is preliminary data.</text>
</comment>
<sequence>MAMLTIRNLDESVKTMLRVQAAQHGWAMEEEVRRILTQATQGQLPELKLGSRIHERFKSIGGLDLPARQKTRPAPTF</sequence>
<evidence type="ECO:0000313" key="2">
    <source>
        <dbReference type="EMBL" id="GGB04862.1"/>
    </source>
</evidence>
<dbReference type="InterPro" id="IPR010985">
    <property type="entry name" value="Ribbon_hlx_hlx"/>
</dbReference>
<gene>
    <name evidence="2" type="ORF">GCM10011496_27270</name>
</gene>
<evidence type="ECO:0000259" key="1">
    <source>
        <dbReference type="Pfam" id="PF22513"/>
    </source>
</evidence>
<protein>
    <submittedName>
        <fullName evidence="2">Plasmid stabilization protein</fullName>
    </submittedName>
</protein>
<keyword evidence="3" id="KW-1185">Reference proteome</keyword>
<feature type="domain" description="Antitoxin FitA-like ribbon-helix-helix" evidence="1">
    <location>
        <begin position="2"/>
        <end position="39"/>
    </location>
</feature>
<dbReference type="GO" id="GO:0006355">
    <property type="term" value="P:regulation of DNA-templated transcription"/>
    <property type="evidence" value="ECO:0007669"/>
    <property type="project" value="InterPro"/>
</dbReference>
<accession>A0A916SLE7</accession>
<dbReference type="InterPro" id="IPR053853">
    <property type="entry name" value="FitA-like_RHH"/>
</dbReference>
<dbReference type="Proteomes" id="UP000620596">
    <property type="component" value="Unassembled WGS sequence"/>
</dbReference>
<name>A0A916SLE7_9BURK</name>
<reference evidence="2" key="2">
    <citation type="submission" date="2020-09" db="EMBL/GenBank/DDBJ databases">
        <authorList>
            <person name="Sun Q."/>
            <person name="Zhou Y."/>
        </authorList>
    </citation>
    <scope>NUCLEOTIDE SEQUENCE</scope>
    <source>
        <strain evidence="2">CGMCC 1.15322</strain>
    </source>
</reference>
<organism evidence="2 3">
    <name type="scientific">Polaromonas eurypsychrophila</name>
    <dbReference type="NCBI Taxonomy" id="1614635"/>
    <lineage>
        <taxon>Bacteria</taxon>
        <taxon>Pseudomonadati</taxon>
        <taxon>Pseudomonadota</taxon>
        <taxon>Betaproteobacteria</taxon>
        <taxon>Burkholderiales</taxon>
        <taxon>Comamonadaceae</taxon>
        <taxon>Polaromonas</taxon>
    </lineage>
</organism>
<dbReference type="SUPFAM" id="SSF47598">
    <property type="entry name" value="Ribbon-helix-helix"/>
    <property type="match status" value="1"/>
</dbReference>
<dbReference type="Gene3D" id="1.10.1220.10">
    <property type="entry name" value="Met repressor-like"/>
    <property type="match status" value="1"/>
</dbReference>
<proteinExistence type="predicted"/>